<sequence>MRPLFFLVACLALLAAPLSAHDLGLAQVELTRTETGDMSLSAKLSATVQATDPVVAPACTSSHAIARDAPGGNQRVRWIIACPGLGESTDVLLPWALQAAMVTRLEPGGQATSKLIQAGPDGIRLSLTGAGGHPPSFWTALVGYTSLGIQHILIGLDHIALLVCLALLASGWTLVRLATAFTTGHSLTLCLAAFDILRVPAGPMEAVIALSVVFLARDVVLGRRLGRRHTALLAGVGLVHGLGFASVLGEIGLPNTARISALLGFNLGVEIGQILVLFALIQGSAVLARLVQLPERAGGLVAGAAIGSIAAFWTLERVMSLA</sequence>
<keyword evidence="2" id="KW-0732">Signal</keyword>
<feature type="transmembrane region" description="Helical" evidence="1">
    <location>
        <begin position="232"/>
        <end position="251"/>
    </location>
</feature>
<feature type="transmembrane region" description="Helical" evidence="1">
    <location>
        <begin position="297"/>
        <end position="315"/>
    </location>
</feature>
<keyword evidence="1" id="KW-0812">Transmembrane</keyword>
<keyword evidence="1" id="KW-1133">Transmembrane helix</keyword>
<comment type="caution">
    <text evidence="3">The sequence shown here is derived from an EMBL/GenBank/DDBJ whole genome shotgun (WGS) entry which is preliminary data.</text>
</comment>
<proteinExistence type="predicted"/>
<dbReference type="EMBL" id="VCPD01000002">
    <property type="protein sequence ID" value="TMV09077.1"/>
    <property type="molecule type" value="Genomic_DNA"/>
</dbReference>
<name>A0ABY2X286_9RHOB</name>
<feature type="transmembrane region" description="Helical" evidence="1">
    <location>
        <begin position="152"/>
        <end position="170"/>
    </location>
</feature>
<keyword evidence="1" id="KW-0472">Membrane</keyword>
<evidence type="ECO:0000256" key="1">
    <source>
        <dbReference type="SAM" id="Phobius"/>
    </source>
</evidence>
<dbReference type="InterPro" id="IPR032809">
    <property type="entry name" value="Put_HupE_UreJ"/>
</dbReference>
<dbReference type="Proteomes" id="UP001193035">
    <property type="component" value="Unassembled WGS sequence"/>
</dbReference>
<accession>A0ABY2X286</accession>
<evidence type="ECO:0000313" key="3">
    <source>
        <dbReference type="EMBL" id="TMV09077.1"/>
    </source>
</evidence>
<dbReference type="Pfam" id="PF13795">
    <property type="entry name" value="HupE_UreJ_2"/>
    <property type="match status" value="1"/>
</dbReference>
<organism evidence="3 4">
    <name type="scientific">Ruegeria sediminis</name>
    <dbReference type="NCBI Taxonomy" id="2583820"/>
    <lineage>
        <taxon>Bacteria</taxon>
        <taxon>Pseudomonadati</taxon>
        <taxon>Pseudomonadota</taxon>
        <taxon>Alphaproteobacteria</taxon>
        <taxon>Rhodobacterales</taxon>
        <taxon>Roseobacteraceae</taxon>
        <taxon>Ruegeria</taxon>
    </lineage>
</organism>
<evidence type="ECO:0000313" key="4">
    <source>
        <dbReference type="Proteomes" id="UP001193035"/>
    </source>
</evidence>
<feature type="chain" id="PRO_5045542483" evidence="2">
    <location>
        <begin position="21"/>
        <end position="322"/>
    </location>
</feature>
<keyword evidence="4" id="KW-1185">Reference proteome</keyword>
<dbReference type="RefSeq" id="WP_138841107.1">
    <property type="nucleotide sequence ID" value="NZ_VCPD01000002.1"/>
</dbReference>
<feature type="transmembrane region" description="Helical" evidence="1">
    <location>
        <begin position="271"/>
        <end position="290"/>
    </location>
</feature>
<feature type="signal peptide" evidence="2">
    <location>
        <begin position="1"/>
        <end position="20"/>
    </location>
</feature>
<evidence type="ECO:0000256" key="2">
    <source>
        <dbReference type="SAM" id="SignalP"/>
    </source>
</evidence>
<gene>
    <name evidence="3" type="ORF">FGK63_08160</name>
</gene>
<reference evidence="3 4" key="1">
    <citation type="submission" date="2019-05" db="EMBL/GenBank/DDBJ databases">
        <title>Ruegeria sp. nov., isolated from tidal flat.</title>
        <authorList>
            <person name="Kim W."/>
        </authorList>
    </citation>
    <scope>NUCLEOTIDE SEQUENCE [LARGE SCALE GENOMIC DNA]</scope>
    <source>
        <strain evidence="3 4">CAU 1488</strain>
    </source>
</reference>
<protein>
    <submittedName>
        <fullName evidence="3">HupE/UreJ family protein</fullName>
    </submittedName>
</protein>